<name>A0A0D2H912_CLAB1</name>
<evidence type="ECO:0000313" key="2">
    <source>
        <dbReference type="Proteomes" id="UP000053789"/>
    </source>
</evidence>
<sequence>MDTRCADSELQLDVDLMVLEYTLFQAVEVHLGVLSGGFEDDDGKIHGLQRVLAIFDSFIEIFNQSHPSHEQSPEFSFRLQILEFVVLLLCRCSSVIAMDRPADDLSSMLSGYAKSDLQARRTWLAGRERDCRKLGKRPARCCEAYRAWDLEQQIYTAWTGTNPNYASSASEYTTGPLLLSLLPRFMAISARFMEAIKQGPSDIWMDVACEFMLQASLEMLQRRSQDGDAECLPRLEDCFAWGYIDLDVDFDTSLYGDALPAPDDDETAEMVNNLFRSSLESSGPDAELPDWTHLRIDTLHEFSIAADTVSFFAPPSSSQTRLLRLSRLSHKYPYGEFQQRLVSLVQRIWTLSCRDEILGKPVLVEIGEGHVSGVGLERGSVDFEQFAARVGLDRGFFDEIKGDHILVRKAPDSIVRPSVSSGNRT</sequence>
<protein>
    <submittedName>
        <fullName evidence="1">Uncharacterized protein</fullName>
    </submittedName>
</protein>
<dbReference type="AlphaFoldDB" id="A0A0D2H912"/>
<dbReference type="HOGENOM" id="CLU_618245_0_0_1"/>
<keyword evidence="2" id="KW-1185">Reference proteome</keyword>
<dbReference type="EMBL" id="KN847004">
    <property type="protein sequence ID" value="KIW87370.1"/>
    <property type="molecule type" value="Genomic_DNA"/>
</dbReference>
<evidence type="ECO:0000313" key="1">
    <source>
        <dbReference type="EMBL" id="KIW87370.1"/>
    </source>
</evidence>
<dbReference type="GeneID" id="27704934"/>
<reference evidence="1" key="1">
    <citation type="submission" date="2015-01" db="EMBL/GenBank/DDBJ databases">
        <title>The Genome Sequence of Cladophialophora bantiana CBS 173.52.</title>
        <authorList>
            <consortium name="The Broad Institute Genomics Platform"/>
            <person name="Cuomo C."/>
            <person name="de Hoog S."/>
            <person name="Gorbushina A."/>
            <person name="Stielow B."/>
            <person name="Teixiera M."/>
            <person name="Abouelleil A."/>
            <person name="Chapman S.B."/>
            <person name="Priest M."/>
            <person name="Young S.K."/>
            <person name="Wortman J."/>
            <person name="Nusbaum C."/>
            <person name="Birren B."/>
        </authorList>
    </citation>
    <scope>NUCLEOTIDE SEQUENCE [LARGE SCALE GENOMIC DNA]</scope>
    <source>
        <strain evidence="1">CBS 173.52</strain>
    </source>
</reference>
<dbReference type="VEuPathDB" id="FungiDB:Z519_12006"/>
<organism evidence="1 2">
    <name type="scientific">Cladophialophora bantiana (strain ATCC 10958 / CBS 173.52 / CDC B-1940 / NIH 8579)</name>
    <name type="common">Xylohypha bantiana</name>
    <dbReference type="NCBI Taxonomy" id="1442370"/>
    <lineage>
        <taxon>Eukaryota</taxon>
        <taxon>Fungi</taxon>
        <taxon>Dikarya</taxon>
        <taxon>Ascomycota</taxon>
        <taxon>Pezizomycotina</taxon>
        <taxon>Eurotiomycetes</taxon>
        <taxon>Chaetothyriomycetidae</taxon>
        <taxon>Chaetothyriales</taxon>
        <taxon>Herpotrichiellaceae</taxon>
        <taxon>Cladophialophora</taxon>
    </lineage>
</organism>
<dbReference type="RefSeq" id="XP_016614039.1">
    <property type="nucleotide sequence ID" value="XM_016769714.1"/>
</dbReference>
<gene>
    <name evidence="1" type="ORF">Z519_12006</name>
</gene>
<dbReference type="OrthoDB" id="4149149at2759"/>
<dbReference type="Proteomes" id="UP000053789">
    <property type="component" value="Unassembled WGS sequence"/>
</dbReference>
<accession>A0A0D2H912</accession>
<proteinExistence type="predicted"/>